<protein>
    <submittedName>
        <fullName evidence="7">Methionyl-tRNA synthetase, putative</fullName>
    </submittedName>
</protein>
<evidence type="ECO:0000256" key="5">
    <source>
        <dbReference type="ARBA" id="ARBA00023146"/>
    </source>
</evidence>
<evidence type="ECO:0000256" key="4">
    <source>
        <dbReference type="ARBA" id="ARBA00022917"/>
    </source>
</evidence>
<keyword evidence="9" id="KW-1185">Reference proteome</keyword>
<dbReference type="GO" id="GO:0005524">
    <property type="term" value="F:ATP binding"/>
    <property type="evidence" value="ECO:0007669"/>
    <property type="project" value="UniProtKB-KW"/>
</dbReference>
<reference evidence="7 9" key="2">
    <citation type="journal article" date="2014" name="BMC Genomics">
        <title>An improved genome release (version Mt4.0) for the model legume Medicago truncatula.</title>
        <authorList>
            <person name="Tang H."/>
            <person name="Krishnakumar V."/>
            <person name="Bidwell S."/>
            <person name="Rosen B."/>
            <person name="Chan A."/>
            <person name="Zhou S."/>
            <person name="Gentzbittel L."/>
            <person name="Childs K.L."/>
            <person name="Yandell M."/>
            <person name="Gundlach H."/>
            <person name="Mayer K.F."/>
            <person name="Schwartz D.C."/>
            <person name="Town C.D."/>
        </authorList>
    </citation>
    <scope>GENOME REANNOTATION</scope>
    <source>
        <strain evidence="7">A17</strain>
        <strain evidence="8 9">cv. Jemalong A17</strain>
    </source>
</reference>
<keyword evidence="2" id="KW-0547">Nucleotide-binding</keyword>
<evidence type="ECO:0000259" key="6">
    <source>
        <dbReference type="Pfam" id="PF09334"/>
    </source>
</evidence>
<dbReference type="Proteomes" id="UP000002051">
    <property type="component" value="Chromosome 4"/>
</dbReference>
<organism evidence="7 9">
    <name type="scientific">Medicago truncatula</name>
    <name type="common">Barrel medic</name>
    <name type="synonym">Medicago tribuloides</name>
    <dbReference type="NCBI Taxonomy" id="3880"/>
    <lineage>
        <taxon>Eukaryota</taxon>
        <taxon>Viridiplantae</taxon>
        <taxon>Streptophyta</taxon>
        <taxon>Embryophyta</taxon>
        <taxon>Tracheophyta</taxon>
        <taxon>Spermatophyta</taxon>
        <taxon>Magnoliopsida</taxon>
        <taxon>eudicotyledons</taxon>
        <taxon>Gunneridae</taxon>
        <taxon>Pentapetalae</taxon>
        <taxon>rosids</taxon>
        <taxon>fabids</taxon>
        <taxon>Fabales</taxon>
        <taxon>Fabaceae</taxon>
        <taxon>Papilionoideae</taxon>
        <taxon>50 kb inversion clade</taxon>
        <taxon>NPAAA clade</taxon>
        <taxon>Hologalegina</taxon>
        <taxon>IRL clade</taxon>
        <taxon>Trifolieae</taxon>
        <taxon>Medicago</taxon>
    </lineage>
</organism>
<dbReference type="SUPFAM" id="SSF52374">
    <property type="entry name" value="Nucleotidylyl transferase"/>
    <property type="match status" value="1"/>
</dbReference>
<feature type="domain" description="Methionyl/Leucyl tRNA synthetase" evidence="6">
    <location>
        <begin position="25"/>
        <end position="139"/>
    </location>
</feature>
<accession>G7JNZ1</accession>
<evidence type="ECO:0000313" key="8">
    <source>
        <dbReference type="EnsemblPlants" id="AES91998"/>
    </source>
</evidence>
<evidence type="ECO:0000313" key="9">
    <source>
        <dbReference type="Proteomes" id="UP000002051"/>
    </source>
</evidence>
<keyword evidence="4" id="KW-0648">Protein biosynthesis</keyword>
<keyword evidence="5" id="KW-0030">Aminoacyl-tRNA synthetase</keyword>
<dbReference type="eggNOG" id="KOG1247">
    <property type="taxonomic scope" value="Eukaryota"/>
</dbReference>
<dbReference type="Pfam" id="PF09334">
    <property type="entry name" value="tRNA-synt_1g"/>
    <property type="match status" value="1"/>
</dbReference>
<keyword evidence="1" id="KW-0436">Ligase</keyword>
<dbReference type="Gene3D" id="2.170.220.10">
    <property type="match status" value="1"/>
</dbReference>
<dbReference type="GO" id="GO:0004825">
    <property type="term" value="F:methionine-tRNA ligase activity"/>
    <property type="evidence" value="ECO:0007669"/>
    <property type="project" value="InterPro"/>
</dbReference>
<dbReference type="PANTHER" id="PTHR45765">
    <property type="entry name" value="METHIONINE--TRNA LIGASE"/>
    <property type="match status" value="1"/>
</dbReference>
<dbReference type="EnsemblPlants" id="AES91998">
    <property type="protein sequence ID" value="AES91998"/>
    <property type="gene ID" value="MTR_4g122620"/>
</dbReference>
<sequence>MWTRVVNEIFLFILQGNFQKDKFDNKWLSERTVEQTSASMIPTCERFLSEYDSVRGDQCDKCGCGRVIFLNDLRVFSGYVLKHLVVCKNSPFLGDTDHLFLESWSQNAIQITNAWFKNGLERRCITRDLKWRVSVPNENCSNKSKGIGVFGNHAKDTNIPVEVSDTGFTGPDLQAKLNSELLNTLGNFVNQVYTR</sequence>
<dbReference type="InterPro" id="IPR023458">
    <property type="entry name" value="Met-tRNA_ligase_1"/>
</dbReference>
<dbReference type="HOGENOM" id="CLU_1398239_0_0_1"/>
<dbReference type="PANTHER" id="PTHR45765:SF1">
    <property type="entry name" value="METHIONINE--TRNA LIGASE, CYTOPLASMIC"/>
    <property type="match status" value="1"/>
</dbReference>
<name>G7JNZ1_MEDTR</name>
<reference evidence="7 9" key="1">
    <citation type="journal article" date="2011" name="Nature">
        <title>The Medicago genome provides insight into the evolution of rhizobial symbioses.</title>
        <authorList>
            <person name="Young N.D."/>
            <person name="Debelle F."/>
            <person name="Oldroyd G.E."/>
            <person name="Geurts R."/>
            <person name="Cannon S.B."/>
            <person name="Udvardi M.K."/>
            <person name="Benedito V.A."/>
            <person name="Mayer K.F."/>
            <person name="Gouzy J."/>
            <person name="Schoof H."/>
            <person name="Van de Peer Y."/>
            <person name="Proost S."/>
            <person name="Cook D.R."/>
            <person name="Meyers B.C."/>
            <person name="Spannagl M."/>
            <person name="Cheung F."/>
            <person name="De Mita S."/>
            <person name="Krishnakumar V."/>
            <person name="Gundlach H."/>
            <person name="Zhou S."/>
            <person name="Mudge J."/>
            <person name="Bharti A.K."/>
            <person name="Murray J.D."/>
            <person name="Naoumkina M.A."/>
            <person name="Rosen B."/>
            <person name="Silverstein K.A."/>
            <person name="Tang H."/>
            <person name="Rombauts S."/>
            <person name="Zhao P.X."/>
            <person name="Zhou P."/>
            <person name="Barbe V."/>
            <person name="Bardou P."/>
            <person name="Bechner M."/>
            <person name="Bellec A."/>
            <person name="Berger A."/>
            <person name="Berges H."/>
            <person name="Bidwell S."/>
            <person name="Bisseling T."/>
            <person name="Choisne N."/>
            <person name="Couloux A."/>
            <person name="Denny R."/>
            <person name="Deshpande S."/>
            <person name="Dai X."/>
            <person name="Doyle J.J."/>
            <person name="Dudez A.M."/>
            <person name="Farmer A.D."/>
            <person name="Fouteau S."/>
            <person name="Franken C."/>
            <person name="Gibelin C."/>
            <person name="Gish J."/>
            <person name="Goldstein S."/>
            <person name="Gonzalez A.J."/>
            <person name="Green P.J."/>
            <person name="Hallab A."/>
            <person name="Hartog M."/>
            <person name="Hua A."/>
            <person name="Humphray S.J."/>
            <person name="Jeong D.H."/>
            <person name="Jing Y."/>
            <person name="Jocker A."/>
            <person name="Kenton S.M."/>
            <person name="Kim D.J."/>
            <person name="Klee K."/>
            <person name="Lai H."/>
            <person name="Lang C."/>
            <person name="Lin S."/>
            <person name="Macmil S.L."/>
            <person name="Magdelenat G."/>
            <person name="Matthews L."/>
            <person name="McCorrison J."/>
            <person name="Monaghan E.L."/>
            <person name="Mun J.H."/>
            <person name="Najar F.Z."/>
            <person name="Nicholson C."/>
            <person name="Noirot C."/>
            <person name="O'Bleness M."/>
            <person name="Paule C.R."/>
            <person name="Poulain J."/>
            <person name="Prion F."/>
            <person name="Qin B."/>
            <person name="Qu C."/>
            <person name="Retzel E.F."/>
            <person name="Riddle C."/>
            <person name="Sallet E."/>
            <person name="Samain S."/>
            <person name="Samson N."/>
            <person name="Sanders I."/>
            <person name="Saurat O."/>
            <person name="Scarpelli C."/>
            <person name="Schiex T."/>
            <person name="Segurens B."/>
            <person name="Severin A.J."/>
            <person name="Sherrier D.J."/>
            <person name="Shi R."/>
            <person name="Sims S."/>
            <person name="Singer S.R."/>
            <person name="Sinharoy S."/>
            <person name="Sterck L."/>
            <person name="Viollet A."/>
            <person name="Wang B.B."/>
            <person name="Wang K."/>
            <person name="Wang M."/>
            <person name="Wang X."/>
            <person name="Warfsmann J."/>
            <person name="Weissenbach J."/>
            <person name="White D.D."/>
            <person name="White J.D."/>
            <person name="Wiley G.B."/>
            <person name="Wincker P."/>
            <person name="Xing Y."/>
            <person name="Yang L."/>
            <person name="Yao Z."/>
            <person name="Ying F."/>
            <person name="Zhai J."/>
            <person name="Zhou L."/>
            <person name="Zuber A."/>
            <person name="Denarie J."/>
            <person name="Dixon R.A."/>
            <person name="May G.D."/>
            <person name="Schwartz D.C."/>
            <person name="Rogers J."/>
            <person name="Quetier F."/>
            <person name="Town C.D."/>
            <person name="Roe B.A."/>
        </authorList>
    </citation>
    <scope>NUCLEOTIDE SEQUENCE [LARGE SCALE GENOMIC DNA]</scope>
    <source>
        <strain evidence="7">A17</strain>
        <strain evidence="8 9">cv. Jemalong A17</strain>
    </source>
</reference>
<evidence type="ECO:0000256" key="1">
    <source>
        <dbReference type="ARBA" id="ARBA00022598"/>
    </source>
</evidence>
<evidence type="ECO:0000256" key="2">
    <source>
        <dbReference type="ARBA" id="ARBA00022741"/>
    </source>
</evidence>
<dbReference type="STRING" id="3880.G7JNZ1"/>
<dbReference type="AlphaFoldDB" id="G7JNZ1"/>
<evidence type="ECO:0000313" key="7">
    <source>
        <dbReference type="EMBL" id="AES91998.1"/>
    </source>
</evidence>
<dbReference type="EMBL" id="CM001220">
    <property type="protein sequence ID" value="AES91998.1"/>
    <property type="molecule type" value="Genomic_DNA"/>
</dbReference>
<proteinExistence type="predicted"/>
<dbReference type="GO" id="GO:0006418">
    <property type="term" value="P:tRNA aminoacylation for protein translation"/>
    <property type="evidence" value="ECO:0007669"/>
    <property type="project" value="InterPro"/>
</dbReference>
<evidence type="ECO:0000256" key="3">
    <source>
        <dbReference type="ARBA" id="ARBA00022840"/>
    </source>
</evidence>
<reference evidence="8" key="3">
    <citation type="submission" date="2015-04" db="UniProtKB">
        <authorList>
            <consortium name="EnsemblPlants"/>
        </authorList>
    </citation>
    <scope>IDENTIFICATION</scope>
    <source>
        <strain evidence="8">cv. Jemalong A17</strain>
    </source>
</reference>
<dbReference type="InterPro" id="IPR015413">
    <property type="entry name" value="Methionyl/Leucyl_tRNA_Synth"/>
</dbReference>
<gene>
    <name evidence="7" type="ordered locus">MTR_4g122620</name>
</gene>
<dbReference type="PaxDb" id="3880-AES91998"/>
<keyword evidence="3" id="KW-0067">ATP-binding</keyword>